<dbReference type="PROSITE" id="PS50020">
    <property type="entry name" value="WW_DOMAIN_2"/>
    <property type="match status" value="1"/>
</dbReference>
<feature type="domain" description="WW" evidence="2">
    <location>
        <begin position="50"/>
        <end position="77"/>
    </location>
</feature>
<evidence type="ECO:0000313" key="5">
    <source>
        <dbReference type="EMBL" id="LAC25886.1"/>
    </source>
</evidence>
<dbReference type="FunFam" id="1.10.555.10:FF:000045">
    <property type="entry name" value="RhoGAP domain containing protein"/>
    <property type="match status" value="1"/>
</dbReference>
<feature type="compositionally biased region" description="Polar residues" evidence="1">
    <location>
        <begin position="525"/>
        <end position="534"/>
    </location>
</feature>
<name>A0A6A7G4P9_9CRUS</name>
<dbReference type="InterPro" id="IPR008936">
    <property type="entry name" value="Rho_GTPase_activation_prot"/>
</dbReference>
<feature type="domain" description="Rho-GAP" evidence="3">
    <location>
        <begin position="1104"/>
        <end position="1291"/>
    </location>
</feature>
<accession>A0A6A7G4P9</accession>
<feature type="compositionally biased region" description="Basic and acidic residues" evidence="1">
    <location>
        <begin position="655"/>
        <end position="675"/>
    </location>
</feature>
<evidence type="ECO:0000259" key="4">
    <source>
        <dbReference type="PROSITE" id="PS51016"/>
    </source>
</evidence>
<dbReference type="GO" id="GO:0005856">
    <property type="term" value="C:cytoskeleton"/>
    <property type="evidence" value="ECO:0007669"/>
    <property type="project" value="InterPro"/>
</dbReference>
<feature type="compositionally biased region" description="Basic residues" evidence="1">
    <location>
        <begin position="501"/>
        <end position="515"/>
    </location>
</feature>
<proteinExistence type="evidence at transcript level"/>
<dbReference type="InterPro" id="IPR038185">
    <property type="entry name" value="MyTH4_dom_sf"/>
</dbReference>
<feature type="compositionally biased region" description="Basic and acidic residues" evidence="1">
    <location>
        <begin position="313"/>
        <end position="325"/>
    </location>
</feature>
<dbReference type="InterPro" id="IPR000857">
    <property type="entry name" value="MyTH4_dom"/>
</dbReference>
<dbReference type="GO" id="GO:0005096">
    <property type="term" value="F:GTPase activator activity"/>
    <property type="evidence" value="ECO:0007669"/>
    <property type="project" value="TreeGrafter"/>
</dbReference>
<feature type="region of interest" description="Disordered" evidence="1">
    <location>
        <begin position="113"/>
        <end position="202"/>
    </location>
</feature>
<organism evidence="5">
    <name type="scientific">Hirondellea gigas</name>
    <dbReference type="NCBI Taxonomy" id="1518452"/>
    <lineage>
        <taxon>Eukaryota</taxon>
        <taxon>Metazoa</taxon>
        <taxon>Ecdysozoa</taxon>
        <taxon>Arthropoda</taxon>
        <taxon>Crustacea</taxon>
        <taxon>Multicrustacea</taxon>
        <taxon>Malacostraca</taxon>
        <taxon>Eumalacostraca</taxon>
        <taxon>Peracarida</taxon>
        <taxon>Amphipoda</taxon>
        <taxon>Amphilochidea</taxon>
        <taxon>Lysianassida</taxon>
        <taxon>Lysianassidira</taxon>
        <taxon>Lysianassoidea</taxon>
        <taxon>Lysianassidae</taxon>
        <taxon>Hirondellea</taxon>
    </lineage>
</organism>
<feature type="compositionally biased region" description="Low complexity" evidence="1">
    <location>
        <begin position="460"/>
        <end position="475"/>
    </location>
</feature>
<evidence type="ECO:0000259" key="2">
    <source>
        <dbReference type="PROSITE" id="PS50020"/>
    </source>
</evidence>
<dbReference type="PANTHER" id="PTHR45876">
    <property type="entry name" value="FI04035P"/>
    <property type="match status" value="1"/>
</dbReference>
<feature type="domain" description="MyTH4" evidence="4">
    <location>
        <begin position="928"/>
        <end position="1093"/>
    </location>
</feature>
<dbReference type="Pfam" id="PF00620">
    <property type="entry name" value="RhoGAP"/>
    <property type="match status" value="1"/>
</dbReference>
<dbReference type="PANTHER" id="PTHR45876:SF8">
    <property type="entry name" value="FI04035P"/>
    <property type="match status" value="1"/>
</dbReference>
<dbReference type="SMART" id="SM00139">
    <property type="entry name" value="MyTH4"/>
    <property type="match status" value="1"/>
</dbReference>
<feature type="compositionally biased region" description="Polar residues" evidence="1">
    <location>
        <begin position="395"/>
        <end position="417"/>
    </location>
</feature>
<evidence type="ECO:0000259" key="3">
    <source>
        <dbReference type="PROSITE" id="PS50238"/>
    </source>
</evidence>
<feature type="compositionally biased region" description="Low complexity" evidence="1">
    <location>
        <begin position="540"/>
        <end position="610"/>
    </location>
</feature>
<feature type="compositionally biased region" description="Low complexity" evidence="1">
    <location>
        <begin position="336"/>
        <end position="356"/>
    </location>
</feature>
<dbReference type="Pfam" id="PF00784">
    <property type="entry name" value="MyTH4"/>
    <property type="match status" value="1"/>
</dbReference>
<dbReference type="Gene3D" id="1.10.555.10">
    <property type="entry name" value="Rho GTPase activation protein"/>
    <property type="match status" value="1"/>
</dbReference>
<feature type="region of interest" description="Disordered" evidence="1">
    <location>
        <begin position="249"/>
        <end position="613"/>
    </location>
</feature>
<protein>
    <submittedName>
        <fullName evidence="5">Rho GTPase-activating protein 39</fullName>
    </submittedName>
</protein>
<dbReference type="Gene3D" id="1.25.40.530">
    <property type="entry name" value="MyTH4 domain"/>
    <property type="match status" value="1"/>
</dbReference>
<feature type="compositionally biased region" description="Low complexity" evidence="1">
    <location>
        <begin position="491"/>
        <end position="500"/>
    </location>
</feature>
<dbReference type="InterPro" id="IPR001202">
    <property type="entry name" value="WW_dom"/>
</dbReference>
<feature type="compositionally biased region" description="Basic residues" evidence="1">
    <location>
        <begin position="132"/>
        <end position="141"/>
    </location>
</feature>
<reference evidence="5" key="1">
    <citation type="submission" date="2017-11" db="EMBL/GenBank/DDBJ databases">
        <title>The sensing device of the deep-sea amphipod.</title>
        <authorList>
            <person name="Kobayashi H."/>
            <person name="Nagahama T."/>
            <person name="Arai W."/>
            <person name="Sasagawa Y."/>
            <person name="Umeda M."/>
            <person name="Hayashi T."/>
            <person name="Nikaido I."/>
            <person name="Watanabe H."/>
            <person name="Oguri K."/>
            <person name="Kitazato H."/>
            <person name="Fujioka K."/>
            <person name="Kido Y."/>
            <person name="Takami H."/>
        </authorList>
    </citation>
    <scope>NUCLEOTIDE SEQUENCE</scope>
    <source>
        <tissue evidence="5">Whole body</tissue>
    </source>
</reference>
<dbReference type="Gene3D" id="2.20.70.10">
    <property type="match status" value="1"/>
</dbReference>
<dbReference type="GO" id="GO:0007165">
    <property type="term" value="P:signal transduction"/>
    <property type="evidence" value="ECO:0007669"/>
    <property type="project" value="InterPro"/>
</dbReference>
<feature type="compositionally biased region" description="Basic residues" evidence="1">
    <location>
        <begin position="277"/>
        <end position="290"/>
    </location>
</feature>
<dbReference type="PROSITE" id="PS50238">
    <property type="entry name" value="RHOGAP"/>
    <property type="match status" value="1"/>
</dbReference>
<dbReference type="InterPro" id="IPR036020">
    <property type="entry name" value="WW_dom_sf"/>
</dbReference>
<feature type="compositionally biased region" description="Low complexity" evidence="1">
    <location>
        <begin position="368"/>
        <end position="383"/>
    </location>
</feature>
<feature type="compositionally biased region" description="Pro residues" evidence="1">
    <location>
        <begin position="146"/>
        <end position="159"/>
    </location>
</feature>
<sequence length="1296" mass="141656">MSSSSRQYEWVEIIEPTSRKMMYISLVTGECAWEPPAAVPYKKFDCNQWWELFDSKSMRFYYYNAANQKTEWHHPPDCDILPLAKLQNLKQNTEVGGAGLEMKGIFLNNPPSQAMAAARAPVQHHQPGNNSRRYRHHHHHHDPSSPHHPPQPSPSPSPRPSRRHYHNQLHESAGVVAGQPRRRRASQSSQAPSRSLKDGFDSNQFLVKQQSLDGVSIESRSSPISAAGVLRGSPAEGNLERPRQLGLSRSHSFMSGPLGGSTSGRGLAELGGDRGPASRHAHLHSSHHHQQSSPADSLEGLATPMMHRRHRNEKLDRRQESDRPLRASASAHCALNHQQQQANAHYQYSNSDDSSPSPSPPTQRHKFSPINSPSSSINRNKSNFSPLGSPLRQPDSGTSTLTTDHTCCSPHASQHSLFDSGHMSMGTTGSRGSDNRNYHRKSSGGGGADSVSRKSDKSDTTTSPTASISNTANSAAGGGRSRQCSHHRGSGSRSSNSASNSHHHQHRHRCAKHKTDRIAPPIPSSLAQQPSSNPYHLMVNNSSSHTNTNSSGKNTTTTTDSDTLHTSSSHHTNNSNNPSQKTSPNNTSVSSTPSTREQQQTVQSKQQQQQQHHDLTHLYSNLEYVYDQPVYKYILEQAQLSGYRLGDRIVGGEGDSLHSDSDNEARNDDSDHFADDEAVSNADSSSQENLDEINYLADDETYTQFFSPPAPVPKTAPVPAPQLPSHFPPASSIAYASSAVVTSTTAVATPPSSLITAPVVAAAGIGAQIVPIALTNASVISNNSVSISKIAAVTVNSSISNSICSTSNSAAISSIVGGAASGVNVSNSSGISGVISIVSGGGGVMGVGASSSSIAESLSRLAVSNTAPSNTQPSSLTALAQKQDCVGGSAEEGGEGSSIMEKYAKENLNIHTRGLLRKKVPVITMISWTKDCIRKPLLSTVDKNLAGTACDMFRLVQVYMSDRKPKPGMTLNSVALDIVLVAYYEISLRDELFVQLCKQTTDNHKKESLRRGWELMAIALQFFSPGERLSPHLACYFNRHTDPAYTTMFPDVNKWPIHIQVAHYAGVCQKRLSRLSSRTVVRKPCAIEVDLAKLHIFRVSMFGSTLTEVMQLQRDRYPHRRLPWVQTALSEEVLRLQGTNTEGIFRVPADSDEVQQVKRQVDKWEVGECGDAHIAAAVLKSWYRELHEPLIPHQLYEAAIEAHDSPREALDLLHHLPQTNRLVLAYLIRFLQYFAQTDIVAATKMDGSNLAMVMAPNCLRCTHDDPRILYTNSRKEMQFIKLLILHLDTTFMEGVV</sequence>
<dbReference type="SUPFAM" id="SSF51045">
    <property type="entry name" value="WW domain"/>
    <property type="match status" value="1"/>
</dbReference>
<dbReference type="InterPro" id="IPR000198">
    <property type="entry name" value="RhoGAP_dom"/>
</dbReference>
<dbReference type="EMBL" id="IACT01006762">
    <property type="protein sequence ID" value="LAC25886.1"/>
    <property type="molecule type" value="mRNA"/>
</dbReference>
<evidence type="ECO:0000256" key="1">
    <source>
        <dbReference type="SAM" id="MobiDB-lite"/>
    </source>
</evidence>
<feature type="region of interest" description="Disordered" evidence="1">
    <location>
        <begin position="654"/>
        <end position="689"/>
    </location>
</feature>
<dbReference type="SMART" id="SM00324">
    <property type="entry name" value="RhoGAP"/>
    <property type="match status" value="1"/>
</dbReference>
<dbReference type="FunFam" id="2.20.70.10:FF:000022">
    <property type="entry name" value="Rho GTPase activating protein 39"/>
    <property type="match status" value="1"/>
</dbReference>
<dbReference type="PROSITE" id="PS51016">
    <property type="entry name" value="MYTH4"/>
    <property type="match status" value="1"/>
</dbReference>
<dbReference type="SUPFAM" id="SSF48350">
    <property type="entry name" value="GTPase activation domain, GAP"/>
    <property type="match status" value="1"/>
</dbReference>
<dbReference type="GO" id="GO:0005737">
    <property type="term" value="C:cytoplasm"/>
    <property type="evidence" value="ECO:0007669"/>
    <property type="project" value="TreeGrafter"/>
</dbReference>